<dbReference type="PANTHER" id="PTHR46889">
    <property type="entry name" value="TRANSPOSASE INSF FOR INSERTION SEQUENCE IS3B-RELATED"/>
    <property type="match status" value="1"/>
</dbReference>
<comment type="caution">
    <text evidence="2">The sequence shown here is derived from an EMBL/GenBank/DDBJ whole genome shotgun (WGS) entry which is preliminary data.</text>
</comment>
<dbReference type="RefSeq" id="WP_390232537.1">
    <property type="nucleotide sequence ID" value="NZ_JBHSCN010000023.1"/>
</dbReference>
<reference evidence="3" key="1">
    <citation type="journal article" date="2019" name="Int. J. Syst. Evol. Microbiol.">
        <title>The Global Catalogue of Microorganisms (GCM) 10K type strain sequencing project: providing services to taxonomists for standard genome sequencing and annotation.</title>
        <authorList>
            <consortium name="The Broad Institute Genomics Platform"/>
            <consortium name="The Broad Institute Genome Sequencing Center for Infectious Disease"/>
            <person name="Wu L."/>
            <person name="Ma J."/>
        </authorList>
    </citation>
    <scope>NUCLEOTIDE SEQUENCE [LARGE SCALE GENOMIC DNA]</scope>
    <source>
        <strain evidence="3">CGMCC 1.10363</strain>
    </source>
</reference>
<organism evidence="2 3">
    <name type="scientific">Gryllotalpicola reticulitermitis</name>
    <dbReference type="NCBI Taxonomy" id="1184153"/>
    <lineage>
        <taxon>Bacteria</taxon>
        <taxon>Bacillati</taxon>
        <taxon>Actinomycetota</taxon>
        <taxon>Actinomycetes</taxon>
        <taxon>Micrococcales</taxon>
        <taxon>Microbacteriaceae</taxon>
        <taxon>Gryllotalpicola</taxon>
    </lineage>
</organism>
<dbReference type="EMBL" id="JBHSCN010000023">
    <property type="protein sequence ID" value="MFC4245359.1"/>
    <property type="molecule type" value="Genomic_DNA"/>
</dbReference>
<evidence type="ECO:0000313" key="3">
    <source>
        <dbReference type="Proteomes" id="UP001595900"/>
    </source>
</evidence>
<dbReference type="InterPro" id="IPR050900">
    <property type="entry name" value="Transposase_IS3/IS150/IS904"/>
</dbReference>
<dbReference type="Proteomes" id="UP001595900">
    <property type="component" value="Unassembled WGS sequence"/>
</dbReference>
<sequence>MLRVTDRGYGAWRDSPMSQRAIRHEMLVETIVNIHRASRGCYGARRVHAELVHGLGISVGRDQVARVLARTGLRRLADTRERYVNREHLVTTEDLINRNFTATAPDQL</sequence>
<dbReference type="Pfam" id="PF13276">
    <property type="entry name" value="HTH_21"/>
    <property type="match status" value="1"/>
</dbReference>
<gene>
    <name evidence="2" type="ORF">ACFOYW_18480</name>
</gene>
<proteinExistence type="predicted"/>
<accession>A0ABV8QBW5</accession>
<evidence type="ECO:0000259" key="1">
    <source>
        <dbReference type="Pfam" id="PF13276"/>
    </source>
</evidence>
<name>A0ABV8QBW5_9MICO</name>
<protein>
    <submittedName>
        <fullName evidence="2">IS3 family transposase</fullName>
    </submittedName>
</protein>
<dbReference type="InterPro" id="IPR025948">
    <property type="entry name" value="HTH-like_dom"/>
</dbReference>
<feature type="domain" description="HTH-like" evidence="1">
    <location>
        <begin position="27"/>
        <end position="74"/>
    </location>
</feature>
<keyword evidence="3" id="KW-1185">Reference proteome</keyword>
<dbReference type="PANTHER" id="PTHR46889:SF4">
    <property type="entry name" value="TRANSPOSASE INSO FOR INSERTION SEQUENCE ELEMENT IS911B-RELATED"/>
    <property type="match status" value="1"/>
</dbReference>
<evidence type="ECO:0000313" key="2">
    <source>
        <dbReference type="EMBL" id="MFC4245359.1"/>
    </source>
</evidence>